<proteinExistence type="predicted"/>
<evidence type="ECO:0000313" key="2">
    <source>
        <dbReference type="Proteomes" id="UP000702425"/>
    </source>
</evidence>
<evidence type="ECO:0000313" key="1">
    <source>
        <dbReference type="EMBL" id="NQE37224.1"/>
    </source>
</evidence>
<organism evidence="1 2">
    <name type="scientific">Microcoleus asticus IPMA8</name>
    <dbReference type="NCBI Taxonomy" id="2563858"/>
    <lineage>
        <taxon>Bacteria</taxon>
        <taxon>Bacillati</taxon>
        <taxon>Cyanobacteriota</taxon>
        <taxon>Cyanophyceae</taxon>
        <taxon>Oscillatoriophycideae</taxon>
        <taxon>Oscillatoriales</taxon>
        <taxon>Microcoleaceae</taxon>
        <taxon>Microcoleus</taxon>
        <taxon>Microcoleus asticus</taxon>
    </lineage>
</organism>
<protein>
    <submittedName>
        <fullName evidence="1">Uncharacterized protein</fullName>
    </submittedName>
</protein>
<sequence length="51" mass="5695">MWQVCFLDHGESTPSCRLPGGIARETLVPHMAYYLYGAVLGNIYLDAHLLT</sequence>
<accession>A0ABX2D3L3</accession>
<dbReference type="EMBL" id="SRRZ01000118">
    <property type="protein sequence ID" value="NQE37224.1"/>
    <property type="molecule type" value="Genomic_DNA"/>
</dbReference>
<dbReference type="Proteomes" id="UP000702425">
    <property type="component" value="Unassembled WGS sequence"/>
</dbReference>
<keyword evidence="2" id="KW-1185">Reference proteome</keyword>
<comment type="caution">
    <text evidence="1">The sequence shown here is derived from an EMBL/GenBank/DDBJ whole genome shotgun (WGS) entry which is preliminary data.</text>
</comment>
<name>A0ABX2D3L3_9CYAN</name>
<gene>
    <name evidence="1" type="ORF">E5S67_04993</name>
</gene>
<reference evidence="1 2" key="1">
    <citation type="journal article" date="2020" name="Sci. Rep.">
        <title>A novel cyanobacterial geosmin producer, revising GeoA distribution and dispersion patterns in Bacteria.</title>
        <authorList>
            <person name="Churro C."/>
            <person name="Semedo-Aguiar A.P."/>
            <person name="Silva A.D."/>
            <person name="Pereira-Leal J.B."/>
            <person name="Leite R.B."/>
        </authorList>
    </citation>
    <scope>NUCLEOTIDE SEQUENCE [LARGE SCALE GENOMIC DNA]</scope>
    <source>
        <strain evidence="1 2">IPMA8</strain>
    </source>
</reference>